<protein>
    <submittedName>
        <fullName evidence="3">Cytokinin 7-beta-glucosyltransferase</fullName>
        <ecNumber evidence="3">2.4.1.118</ecNumber>
    </submittedName>
</protein>
<organism evidence="3 4">
    <name type="scientific">Helianthus annuus</name>
    <name type="common">Common sunflower</name>
    <dbReference type="NCBI Taxonomy" id="4232"/>
    <lineage>
        <taxon>Eukaryota</taxon>
        <taxon>Viridiplantae</taxon>
        <taxon>Streptophyta</taxon>
        <taxon>Embryophyta</taxon>
        <taxon>Tracheophyta</taxon>
        <taxon>Spermatophyta</taxon>
        <taxon>Magnoliopsida</taxon>
        <taxon>eudicotyledons</taxon>
        <taxon>Gunneridae</taxon>
        <taxon>Pentapetalae</taxon>
        <taxon>asterids</taxon>
        <taxon>campanulids</taxon>
        <taxon>Asterales</taxon>
        <taxon>Asteraceae</taxon>
        <taxon>Asteroideae</taxon>
        <taxon>Heliantheae alliance</taxon>
        <taxon>Heliantheae</taxon>
        <taxon>Helianthus</taxon>
    </lineage>
</organism>
<dbReference type="Pfam" id="PF00201">
    <property type="entry name" value="UDPGT"/>
    <property type="match status" value="1"/>
</dbReference>
<dbReference type="FunFam" id="3.40.50.2000:FF:000040">
    <property type="entry name" value="UDP-glycosyltransferase 76C1"/>
    <property type="match status" value="1"/>
</dbReference>
<keyword evidence="4" id="KW-1185">Reference proteome</keyword>
<dbReference type="Gene3D" id="3.40.50.2000">
    <property type="entry name" value="Glycogen Phosphorylase B"/>
    <property type="match status" value="3"/>
</dbReference>
<reference evidence="3" key="2">
    <citation type="submission" date="2020-06" db="EMBL/GenBank/DDBJ databases">
        <title>Helianthus annuus Genome sequencing and assembly Release 2.</title>
        <authorList>
            <person name="Gouzy J."/>
            <person name="Langlade N."/>
            <person name="Munos S."/>
        </authorList>
    </citation>
    <scope>NUCLEOTIDE SEQUENCE</scope>
    <source>
        <tissue evidence="3">Leaves</tissue>
    </source>
</reference>
<proteinExistence type="inferred from homology"/>
<sequence>MNTTTTTGKLTNGHRLVLLPLPFQGHLNPMLQLANILHSKGFSITILHTRFNSPNPTNYPHFTFLPIPDTAGEPNPLISDVGMVIRFLHYINISFVDPIRGCLERLMSEDDGVACLITDAQWFGIQSVADELKLPRIVHRTSNISSFLFFAAYSRLTDTGCFGSFSDEETKSKSLAKGLEPLNHQDLSKFLTSDPESACKVIELMVEGTKRARAVIWNTFKELEEGELEALSQDFPNPHFLIGPFHKYFPASSSSLLAQDQTSISWLDKHPPKSVLYVSFGSIVKLEKSEFLEIAWGLANSKQPFLWVVRPGSIGGSEWLEPLPDEFLERIVEGRGYIVKWAPQQDVLAHRATGGFWTHNGWNSTLESICEGVPMICSPAFGDQLPNARYVSDVWKIGVELQNGFEREEIESAIKRVMVNAEGLEFRNKITNLKWKVNRCLEKGGSSYSSLEDLECLERLMSEDDGVACLITDAQWFGTQSVAVGLKLPRIVHRTSSISSFLLFAKSLALLDTGCFWQGSDEERKSETLVQGLEPLKVKDLPKLLTSEPQGVCKVLELMAKATKRAQALIWNTFKELEEHDLEVLSQDFPNPHFFIGPFHKYFPAHHQAAS</sequence>
<dbReference type="GO" id="GO:0008194">
    <property type="term" value="F:UDP-glycosyltransferase activity"/>
    <property type="evidence" value="ECO:0000318"/>
    <property type="project" value="GO_Central"/>
</dbReference>
<dbReference type="Gramene" id="mRNA:HanXRQr2_Chr15g0720951">
    <property type="protein sequence ID" value="mRNA:HanXRQr2_Chr15g0720951"/>
    <property type="gene ID" value="HanXRQr2_Chr15g0720951"/>
</dbReference>
<dbReference type="EMBL" id="MNCJ02000330">
    <property type="protein sequence ID" value="KAF5766908.1"/>
    <property type="molecule type" value="Genomic_DNA"/>
</dbReference>
<dbReference type="SUPFAM" id="SSF53756">
    <property type="entry name" value="UDP-Glycosyltransferase/glycogen phosphorylase"/>
    <property type="match status" value="2"/>
</dbReference>
<name>A0A9K3E4Y6_HELAN</name>
<accession>A0A9K3E4Y6</accession>
<comment type="similarity">
    <text evidence="1">Belongs to the UDP-glycosyltransferase family.</text>
</comment>
<dbReference type="OrthoDB" id="5835829at2759"/>
<evidence type="ECO:0000313" key="3">
    <source>
        <dbReference type="EMBL" id="KAF5766908.1"/>
    </source>
</evidence>
<dbReference type="Proteomes" id="UP000215914">
    <property type="component" value="Unassembled WGS sequence"/>
</dbReference>
<dbReference type="InterPro" id="IPR002213">
    <property type="entry name" value="UDP_glucos_trans"/>
</dbReference>
<dbReference type="PANTHER" id="PTHR48045:SF31">
    <property type="entry name" value="UDP-GLYCOSYLTRANSFERASE 76B1-LIKE"/>
    <property type="match status" value="1"/>
</dbReference>
<dbReference type="FunFam" id="3.40.50.2000:FF:000120">
    <property type="entry name" value="UDP-glycosyltransferase 76C1"/>
    <property type="match status" value="1"/>
</dbReference>
<dbReference type="EC" id="2.4.1.118" evidence="3"/>
<evidence type="ECO:0000256" key="1">
    <source>
        <dbReference type="ARBA" id="ARBA00009995"/>
    </source>
</evidence>
<dbReference type="GO" id="GO:0047807">
    <property type="term" value="F:cytokinin 7-beta-glucosyltransferase activity"/>
    <property type="evidence" value="ECO:0007669"/>
    <property type="project" value="UniProtKB-EC"/>
</dbReference>
<dbReference type="PANTHER" id="PTHR48045">
    <property type="entry name" value="UDP-GLYCOSYLTRANSFERASE 72B1"/>
    <property type="match status" value="1"/>
</dbReference>
<gene>
    <name evidence="3" type="ORF">HanXRQr2_Chr15g0720951</name>
</gene>
<evidence type="ECO:0000256" key="2">
    <source>
        <dbReference type="ARBA" id="ARBA00022679"/>
    </source>
</evidence>
<keyword evidence="3" id="KW-0328">Glycosyltransferase</keyword>
<dbReference type="CDD" id="cd03784">
    <property type="entry name" value="GT1_Gtf-like"/>
    <property type="match status" value="1"/>
</dbReference>
<evidence type="ECO:0000313" key="4">
    <source>
        <dbReference type="Proteomes" id="UP000215914"/>
    </source>
</evidence>
<dbReference type="AlphaFoldDB" id="A0A9K3E4Y6"/>
<reference evidence="3" key="1">
    <citation type="journal article" date="2017" name="Nature">
        <title>The sunflower genome provides insights into oil metabolism, flowering and Asterid evolution.</title>
        <authorList>
            <person name="Badouin H."/>
            <person name="Gouzy J."/>
            <person name="Grassa C.J."/>
            <person name="Murat F."/>
            <person name="Staton S.E."/>
            <person name="Cottret L."/>
            <person name="Lelandais-Briere C."/>
            <person name="Owens G.L."/>
            <person name="Carrere S."/>
            <person name="Mayjonade B."/>
            <person name="Legrand L."/>
            <person name="Gill N."/>
            <person name="Kane N.C."/>
            <person name="Bowers J.E."/>
            <person name="Hubner S."/>
            <person name="Bellec A."/>
            <person name="Berard A."/>
            <person name="Berges H."/>
            <person name="Blanchet N."/>
            <person name="Boniface M.C."/>
            <person name="Brunel D."/>
            <person name="Catrice O."/>
            <person name="Chaidir N."/>
            <person name="Claudel C."/>
            <person name="Donnadieu C."/>
            <person name="Faraut T."/>
            <person name="Fievet G."/>
            <person name="Helmstetter N."/>
            <person name="King M."/>
            <person name="Knapp S.J."/>
            <person name="Lai Z."/>
            <person name="Le Paslier M.C."/>
            <person name="Lippi Y."/>
            <person name="Lorenzon L."/>
            <person name="Mandel J.R."/>
            <person name="Marage G."/>
            <person name="Marchand G."/>
            <person name="Marquand E."/>
            <person name="Bret-Mestries E."/>
            <person name="Morien E."/>
            <person name="Nambeesan S."/>
            <person name="Nguyen T."/>
            <person name="Pegot-Espagnet P."/>
            <person name="Pouilly N."/>
            <person name="Raftis F."/>
            <person name="Sallet E."/>
            <person name="Schiex T."/>
            <person name="Thomas J."/>
            <person name="Vandecasteele C."/>
            <person name="Vares D."/>
            <person name="Vear F."/>
            <person name="Vautrin S."/>
            <person name="Crespi M."/>
            <person name="Mangin B."/>
            <person name="Burke J.M."/>
            <person name="Salse J."/>
            <person name="Munos S."/>
            <person name="Vincourt P."/>
            <person name="Rieseberg L.H."/>
            <person name="Langlade N.B."/>
        </authorList>
    </citation>
    <scope>NUCLEOTIDE SEQUENCE</scope>
    <source>
        <tissue evidence="3">Leaves</tissue>
    </source>
</reference>
<keyword evidence="2 3" id="KW-0808">Transferase</keyword>
<comment type="caution">
    <text evidence="3">The sequence shown here is derived from an EMBL/GenBank/DDBJ whole genome shotgun (WGS) entry which is preliminary data.</text>
</comment>